<dbReference type="OrthoDB" id="1954033at2"/>
<dbReference type="STRING" id="670482.SAMN04488542_11097"/>
<gene>
    <name evidence="4" type="ORF">SAMN04488542_11097</name>
</gene>
<evidence type="ECO:0000256" key="2">
    <source>
        <dbReference type="SAM" id="SignalP"/>
    </source>
</evidence>
<sequence>MNRKIWISGMLVLLLAISAGCGQKPQSAAPTPEQQSETNVNGNGNNSSPITPEQNSSNNGSNTGSNSSNNSDKSEDKITQSIEVYFTDDQMMELVKEAKEITYKEKKDKYITALQSLQSSSNPDLFPLWGKVNFHSAVLKDGALTIDITLPDEARLGAGGEVLALDALKKTMFQFSEVQSIELLVDGQQMDTLMGHEELEHPMTRN</sequence>
<evidence type="ECO:0000256" key="1">
    <source>
        <dbReference type="SAM" id="MobiDB-lite"/>
    </source>
</evidence>
<name>A0A1G7KX37_9BACL</name>
<protein>
    <submittedName>
        <fullName evidence="4">Sporulation and spore germination</fullName>
    </submittedName>
</protein>
<dbReference type="EMBL" id="FNBG01000010">
    <property type="protein sequence ID" value="SDF41319.1"/>
    <property type="molecule type" value="Genomic_DNA"/>
</dbReference>
<feature type="signal peptide" evidence="2">
    <location>
        <begin position="1"/>
        <end position="28"/>
    </location>
</feature>
<accession>A0A1G7KX37</accession>
<feature type="region of interest" description="Disordered" evidence="1">
    <location>
        <begin position="22"/>
        <end position="75"/>
    </location>
</feature>
<feature type="compositionally biased region" description="Polar residues" evidence="1">
    <location>
        <begin position="24"/>
        <end position="54"/>
    </location>
</feature>
<feature type="chain" id="PRO_5011512049" evidence="2">
    <location>
        <begin position="29"/>
        <end position="206"/>
    </location>
</feature>
<keyword evidence="2" id="KW-0732">Signal</keyword>
<reference evidence="4 5" key="1">
    <citation type="submission" date="2016-10" db="EMBL/GenBank/DDBJ databases">
        <authorList>
            <person name="de Groot N.N."/>
        </authorList>
    </citation>
    <scope>NUCLEOTIDE SEQUENCE [LARGE SCALE GENOMIC DNA]</scope>
    <source>
        <strain evidence="4 5">DSM 28129</strain>
    </source>
</reference>
<dbReference type="InterPro" id="IPR019606">
    <property type="entry name" value="GerMN"/>
</dbReference>
<evidence type="ECO:0000313" key="4">
    <source>
        <dbReference type="EMBL" id="SDF41319.1"/>
    </source>
</evidence>
<organism evidence="4 5">
    <name type="scientific">Fontibacillus panacisegetis</name>
    <dbReference type="NCBI Taxonomy" id="670482"/>
    <lineage>
        <taxon>Bacteria</taxon>
        <taxon>Bacillati</taxon>
        <taxon>Bacillota</taxon>
        <taxon>Bacilli</taxon>
        <taxon>Bacillales</taxon>
        <taxon>Paenibacillaceae</taxon>
        <taxon>Fontibacillus</taxon>
    </lineage>
</organism>
<dbReference type="Pfam" id="PF10646">
    <property type="entry name" value="Germane"/>
    <property type="match status" value="1"/>
</dbReference>
<dbReference type="RefSeq" id="WP_091229528.1">
    <property type="nucleotide sequence ID" value="NZ_FNBG01000010.1"/>
</dbReference>
<proteinExistence type="predicted"/>
<feature type="domain" description="GerMN" evidence="3">
    <location>
        <begin position="84"/>
        <end position="190"/>
    </location>
</feature>
<feature type="compositionally biased region" description="Low complexity" evidence="1">
    <location>
        <begin position="55"/>
        <end position="71"/>
    </location>
</feature>
<dbReference type="PROSITE" id="PS51257">
    <property type="entry name" value="PROKAR_LIPOPROTEIN"/>
    <property type="match status" value="1"/>
</dbReference>
<dbReference type="AlphaFoldDB" id="A0A1G7KX37"/>
<evidence type="ECO:0000313" key="5">
    <source>
        <dbReference type="Proteomes" id="UP000198972"/>
    </source>
</evidence>
<evidence type="ECO:0000259" key="3">
    <source>
        <dbReference type="Pfam" id="PF10646"/>
    </source>
</evidence>
<dbReference type="Proteomes" id="UP000198972">
    <property type="component" value="Unassembled WGS sequence"/>
</dbReference>
<keyword evidence="5" id="KW-1185">Reference proteome</keyword>